<keyword evidence="4 5" id="KW-0472">Membrane</keyword>
<feature type="domain" description="ABC transmembrane type-1" evidence="6">
    <location>
        <begin position="37"/>
        <end position="309"/>
    </location>
</feature>
<accession>A0ABV7VEJ5</accession>
<dbReference type="EMBL" id="JBHRYJ010000002">
    <property type="protein sequence ID" value="MFC3675881.1"/>
    <property type="molecule type" value="Genomic_DNA"/>
</dbReference>
<dbReference type="RefSeq" id="WP_379725440.1">
    <property type="nucleotide sequence ID" value="NZ_JBHRYJ010000002.1"/>
</dbReference>
<comment type="caution">
    <text evidence="7">The sequence shown here is derived from an EMBL/GenBank/DDBJ whole genome shotgun (WGS) entry which is preliminary data.</text>
</comment>
<dbReference type="SUPFAM" id="SSF90123">
    <property type="entry name" value="ABC transporter transmembrane region"/>
    <property type="match status" value="1"/>
</dbReference>
<dbReference type="PROSITE" id="PS50929">
    <property type="entry name" value="ABC_TM1F"/>
    <property type="match status" value="1"/>
</dbReference>
<gene>
    <name evidence="7" type="ORF">ACFOOQ_10030</name>
</gene>
<dbReference type="Proteomes" id="UP001595711">
    <property type="component" value="Unassembled WGS sequence"/>
</dbReference>
<dbReference type="Gene3D" id="1.20.1560.10">
    <property type="entry name" value="ABC transporter type 1, transmembrane domain"/>
    <property type="match status" value="1"/>
</dbReference>
<proteinExistence type="predicted"/>
<protein>
    <recommendedName>
        <fullName evidence="6">ABC transmembrane type-1 domain-containing protein</fullName>
    </recommendedName>
</protein>
<evidence type="ECO:0000313" key="8">
    <source>
        <dbReference type="Proteomes" id="UP001595711"/>
    </source>
</evidence>
<evidence type="ECO:0000256" key="5">
    <source>
        <dbReference type="SAM" id="Phobius"/>
    </source>
</evidence>
<keyword evidence="8" id="KW-1185">Reference proteome</keyword>
<sequence length="338" mass="36101">MAAIGIPDPQAPQPGPAAALPGTLFGYIWRYTGHHQLLLAVLSVAVFLLNAAPLEFQRRIVNDAVHRGATTAILWLAIGYAGVALAEGALKLVLNIYRSWVSETAVRHLRRTIHGLIIPGLANGHAAEAEGVEISMVLSEAEPIGGFVGISTSEPLLQGGILLTVFSYMIYLQPEIALLSIAVFSPQMVIVPLIQRAINRRVRSRITVLREVSGGIITSNHDPSFPVAAQDARINTVFTLNMGIYKLKFSMNFLMNLMHHLGVAAALGVGGWFAARGQIEVGTVVAFVSGLAKVNDPWGDVVNWFREMMVVTVKYDLIVDTVGQLGAAAAAAPLSTGA</sequence>
<keyword evidence="2 5" id="KW-0812">Transmembrane</keyword>
<feature type="transmembrane region" description="Helical" evidence="5">
    <location>
        <begin position="37"/>
        <end position="56"/>
    </location>
</feature>
<dbReference type="InterPro" id="IPR011527">
    <property type="entry name" value="ABC1_TM_dom"/>
</dbReference>
<name>A0ABV7VEJ5_9PROT</name>
<comment type="subcellular location">
    <subcellularLocation>
        <location evidence="1">Cell membrane</location>
        <topology evidence="1">Multi-pass membrane protein</topology>
    </subcellularLocation>
</comment>
<evidence type="ECO:0000259" key="6">
    <source>
        <dbReference type="PROSITE" id="PS50929"/>
    </source>
</evidence>
<evidence type="ECO:0000313" key="7">
    <source>
        <dbReference type="EMBL" id="MFC3675881.1"/>
    </source>
</evidence>
<evidence type="ECO:0000256" key="1">
    <source>
        <dbReference type="ARBA" id="ARBA00004651"/>
    </source>
</evidence>
<evidence type="ECO:0000256" key="4">
    <source>
        <dbReference type="ARBA" id="ARBA00023136"/>
    </source>
</evidence>
<dbReference type="InterPro" id="IPR036640">
    <property type="entry name" value="ABC1_TM_sf"/>
</dbReference>
<keyword evidence="3 5" id="KW-1133">Transmembrane helix</keyword>
<feature type="transmembrane region" description="Helical" evidence="5">
    <location>
        <begin position="176"/>
        <end position="194"/>
    </location>
</feature>
<feature type="transmembrane region" description="Helical" evidence="5">
    <location>
        <begin position="253"/>
        <end position="275"/>
    </location>
</feature>
<feature type="transmembrane region" description="Helical" evidence="5">
    <location>
        <begin position="68"/>
        <end position="90"/>
    </location>
</feature>
<evidence type="ECO:0000256" key="3">
    <source>
        <dbReference type="ARBA" id="ARBA00022989"/>
    </source>
</evidence>
<reference evidence="8" key="1">
    <citation type="journal article" date="2019" name="Int. J. Syst. Evol. Microbiol.">
        <title>The Global Catalogue of Microorganisms (GCM) 10K type strain sequencing project: providing services to taxonomists for standard genome sequencing and annotation.</title>
        <authorList>
            <consortium name="The Broad Institute Genomics Platform"/>
            <consortium name="The Broad Institute Genome Sequencing Center for Infectious Disease"/>
            <person name="Wu L."/>
            <person name="Ma J."/>
        </authorList>
    </citation>
    <scope>NUCLEOTIDE SEQUENCE [LARGE SCALE GENOMIC DNA]</scope>
    <source>
        <strain evidence="8">KCTC 42182</strain>
    </source>
</reference>
<organism evidence="7 8">
    <name type="scientific">Ferrovibrio xuzhouensis</name>
    <dbReference type="NCBI Taxonomy" id="1576914"/>
    <lineage>
        <taxon>Bacteria</taxon>
        <taxon>Pseudomonadati</taxon>
        <taxon>Pseudomonadota</taxon>
        <taxon>Alphaproteobacteria</taxon>
        <taxon>Rhodospirillales</taxon>
        <taxon>Rhodospirillaceae</taxon>
        <taxon>Ferrovibrio</taxon>
    </lineage>
</organism>
<evidence type="ECO:0000256" key="2">
    <source>
        <dbReference type="ARBA" id="ARBA00022692"/>
    </source>
</evidence>